<reference evidence="2" key="1">
    <citation type="journal article" date="2008" name="Nat. Genet.">
        <title>The Pristionchus pacificus genome provides a unique perspective on nematode lifestyle and parasitism.</title>
        <authorList>
            <person name="Dieterich C."/>
            <person name="Clifton S.W."/>
            <person name="Schuster L.N."/>
            <person name="Chinwalla A."/>
            <person name="Delehaunty K."/>
            <person name="Dinkelacker I."/>
            <person name="Fulton L."/>
            <person name="Fulton R."/>
            <person name="Godfrey J."/>
            <person name="Minx P."/>
            <person name="Mitreva M."/>
            <person name="Roeseler W."/>
            <person name="Tian H."/>
            <person name="Witte H."/>
            <person name="Yang S.P."/>
            <person name="Wilson R.K."/>
            <person name="Sommer R.J."/>
        </authorList>
    </citation>
    <scope>NUCLEOTIDE SEQUENCE [LARGE SCALE GENOMIC DNA]</scope>
    <source>
        <strain evidence="2">PS312</strain>
    </source>
</reference>
<reference evidence="1" key="2">
    <citation type="submission" date="2022-06" db="UniProtKB">
        <authorList>
            <consortium name="EnsemblMetazoa"/>
        </authorList>
    </citation>
    <scope>IDENTIFICATION</scope>
    <source>
        <strain evidence="1">PS312</strain>
    </source>
</reference>
<dbReference type="Proteomes" id="UP000005239">
    <property type="component" value="Unassembled WGS sequence"/>
</dbReference>
<protein>
    <submittedName>
        <fullName evidence="1">Uncharacterized protein</fullName>
    </submittedName>
</protein>
<dbReference type="AlphaFoldDB" id="A0A2A6CJ57"/>
<evidence type="ECO:0000313" key="1">
    <source>
        <dbReference type="EnsemblMetazoa" id="PPA34230.1"/>
    </source>
</evidence>
<dbReference type="PANTHER" id="PTHR34851:SF5">
    <property type="entry name" value="MARVEL DOMAIN-CONTAINING PROTEIN"/>
    <property type="match status" value="1"/>
</dbReference>
<name>A0A2A6CJ57_PRIPA</name>
<gene>
    <name evidence="1" type="primary">WBGene00272599</name>
</gene>
<accession>A0A2A6CJ57</accession>
<dbReference type="EnsemblMetazoa" id="PPA34230.1">
    <property type="protein sequence ID" value="PPA34230.1"/>
    <property type="gene ID" value="WBGene00272599"/>
</dbReference>
<organism evidence="1 2">
    <name type="scientific">Pristionchus pacificus</name>
    <name type="common">Parasitic nematode worm</name>
    <dbReference type="NCBI Taxonomy" id="54126"/>
    <lineage>
        <taxon>Eukaryota</taxon>
        <taxon>Metazoa</taxon>
        <taxon>Ecdysozoa</taxon>
        <taxon>Nematoda</taxon>
        <taxon>Chromadorea</taxon>
        <taxon>Rhabditida</taxon>
        <taxon>Rhabditina</taxon>
        <taxon>Diplogasteromorpha</taxon>
        <taxon>Diplogasteroidea</taxon>
        <taxon>Neodiplogasteridae</taxon>
        <taxon>Pristionchus</taxon>
    </lineage>
</organism>
<sequence>MVYQHQMFTHRICCCSATAASQAMAILAIIVCAFAALTNWLYDQPIYLSIYQTILVVTEIAACILVFFAVCQLRPAFVLPIIVIQAWKSVSIIGTAIWSSIYLADDGYSAGAIAYNICIYVITLFLSLFILHCHVCCYKLLRFKMQ</sequence>
<accession>A0A8R1UKG7</accession>
<proteinExistence type="predicted"/>
<keyword evidence="2" id="KW-1185">Reference proteome</keyword>
<evidence type="ECO:0000313" key="2">
    <source>
        <dbReference type="Proteomes" id="UP000005239"/>
    </source>
</evidence>
<dbReference type="PANTHER" id="PTHR34851">
    <property type="entry name" value="PROTEIN CBG05235-RELATED"/>
    <property type="match status" value="1"/>
</dbReference>